<comment type="cofactor">
    <cofactor evidence="7">
        <name>dipyrromethane</name>
        <dbReference type="ChEBI" id="CHEBI:60342"/>
    </cofactor>
    <text evidence="7">Binds 1 dipyrromethane group covalently.</text>
</comment>
<accession>A0AA41QDJ9</accession>
<protein>
    <recommendedName>
        <fullName evidence="7">Porphobilinogen deaminase</fullName>
        <shortName evidence="7">PBG</shortName>
        <ecNumber evidence="7">2.5.1.61</ecNumber>
    </recommendedName>
    <alternativeName>
        <fullName evidence="7">Hydroxymethylbilane synthase</fullName>
        <shortName evidence="7">HMBS</shortName>
    </alternativeName>
    <alternativeName>
        <fullName evidence="7">Pre-uroporphyrinogen synthase</fullName>
    </alternativeName>
</protein>
<organism evidence="10 11">
    <name type="scientific">Antribacter soli</name>
    <dbReference type="NCBI Taxonomy" id="2910976"/>
    <lineage>
        <taxon>Bacteria</taxon>
        <taxon>Bacillati</taxon>
        <taxon>Actinomycetota</taxon>
        <taxon>Actinomycetes</taxon>
        <taxon>Micrococcales</taxon>
        <taxon>Promicromonosporaceae</taxon>
        <taxon>Antribacter</taxon>
    </lineage>
</organism>
<evidence type="ECO:0000256" key="4">
    <source>
        <dbReference type="ARBA" id="ARBA00022679"/>
    </source>
</evidence>
<dbReference type="PROSITE" id="PS00533">
    <property type="entry name" value="PORPHOBILINOGEN_DEAM"/>
    <property type="match status" value="1"/>
</dbReference>
<feature type="domain" description="Porphobilinogen deaminase N-terminal" evidence="8">
    <location>
        <begin position="16"/>
        <end position="218"/>
    </location>
</feature>
<evidence type="ECO:0000259" key="8">
    <source>
        <dbReference type="Pfam" id="PF01379"/>
    </source>
</evidence>
<dbReference type="EMBL" id="JAKGSG010000022">
    <property type="protein sequence ID" value="MCF4120636.1"/>
    <property type="molecule type" value="Genomic_DNA"/>
</dbReference>
<evidence type="ECO:0000256" key="3">
    <source>
        <dbReference type="ARBA" id="ARBA00011245"/>
    </source>
</evidence>
<dbReference type="Proteomes" id="UP001165405">
    <property type="component" value="Unassembled WGS sequence"/>
</dbReference>
<dbReference type="HAMAP" id="MF_00260">
    <property type="entry name" value="Porphobil_deam"/>
    <property type="match status" value="1"/>
</dbReference>
<comment type="miscellaneous">
    <text evidence="7">The porphobilinogen subunits are added to the dipyrromethane group.</text>
</comment>
<evidence type="ECO:0000256" key="6">
    <source>
        <dbReference type="ARBA" id="ARBA00048169"/>
    </source>
</evidence>
<dbReference type="SUPFAM" id="SSF54782">
    <property type="entry name" value="Porphobilinogen deaminase (hydroxymethylbilane synthase), C-terminal domain"/>
    <property type="match status" value="1"/>
</dbReference>
<dbReference type="AlphaFoldDB" id="A0AA41QDJ9"/>
<dbReference type="SUPFAM" id="SSF53850">
    <property type="entry name" value="Periplasmic binding protein-like II"/>
    <property type="match status" value="1"/>
</dbReference>
<dbReference type="PANTHER" id="PTHR11557">
    <property type="entry name" value="PORPHOBILINOGEN DEAMINASE"/>
    <property type="match status" value="1"/>
</dbReference>
<keyword evidence="11" id="KW-1185">Reference proteome</keyword>
<comment type="catalytic activity">
    <reaction evidence="6 7">
        <text>4 porphobilinogen + H2O = hydroxymethylbilane + 4 NH4(+)</text>
        <dbReference type="Rhea" id="RHEA:13185"/>
        <dbReference type="ChEBI" id="CHEBI:15377"/>
        <dbReference type="ChEBI" id="CHEBI:28938"/>
        <dbReference type="ChEBI" id="CHEBI:57845"/>
        <dbReference type="ChEBI" id="CHEBI:58126"/>
        <dbReference type="EC" id="2.5.1.61"/>
    </reaction>
</comment>
<comment type="subunit">
    <text evidence="3 7">Monomer.</text>
</comment>
<proteinExistence type="inferred from homology"/>
<comment type="similarity">
    <text evidence="2 7">Belongs to the HMBS family.</text>
</comment>
<dbReference type="PIRSF" id="PIRSF001438">
    <property type="entry name" value="4pyrrol_synth_OHMeBilane_synth"/>
    <property type="match status" value="1"/>
</dbReference>
<feature type="modified residue" description="S-(dipyrrolylmethanemethyl)cysteine" evidence="7">
    <location>
        <position position="260"/>
    </location>
</feature>
<evidence type="ECO:0000256" key="5">
    <source>
        <dbReference type="ARBA" id="ARBA00023244"/>
    </source>
</evidence>
<gene>
    <name evidence="7 10" type="primary">hemC</name>
    <name evidence="10" type="ORF">L1785_06570</name>
</gene>
<dbReference type="NCBIfam" id="TIGR00212">
    <property type="entry name" value="hemC"/>
    <property type="match status" value="1"/>
</dbReference>
<dbReference type="EC" id="2.5.1.61" evidence="7"/>
<dbReference type="Pfam" id="PF03900">
    <property type="entry name" value="Porphobil_deamC"/>
    <property type="match status" value="1"/>
</dbReference>
<dbReference type="InterPro" id="IPR022419">
    <property type="entry name" value="Porphobilin_deaminase_cofac_BS"/>
</dbReference>
<dbReference type="InterPro" id="IPR022418">
    <property type="entry name" value="Porphobilinogen_deaminase_C"/>
</dbReference>
<evidence type="ECO:0000313" key="10">
    <source>
        <dbReference type="EMBL" id="MCF4120636.1"/>
    </source>
</evidence>
<dbReference type="GO" id="GO:0005737">
    <property type="term" value="C:cytoplasm"/>
    <property type="evidence" value="ECO:0007669"/>
    <property type="project" value="UniProtKB-UniRule"/>
</dbReference>
<dbReference type="InterPro" id="IPR036803">
    <property type="entry name" value="Porphobilinogen_deaminase_C_sf"/>
</dbReference>
<evidence type="ECO:0000256" key="7">
    <source>
        <dbReference type="HAMAP-Rule" id="MF_00260"/>
    </source>
</evidence>
<evidence type="ECO:0000256" key="1">
    <source>
        <dbReference type="ARBA" id="ARBA00002869"/>
    </source>
</evidence>
<dbReference type="GO" id="GO:0004418">
    <property type="term" value="F:hydroxymethylbilane synthase activity"/>
    <property type="evidence" value="ECO:0007669"/>
    <property type="project" value="UniProtKB-UniRule"/>
</dbReference>
<evidence type="ECO:0000256" key="2">
    <source>
        <dbReference type="ARBA" id="ARBA00005638"/>
    </source>
</evidence>
<sequence length="359" mass="36998">MTPTPESVSTPGTTPIRLGTRASALATTQSGLVARRLEELTGRPVELVRISTEGDVRTGSLATLGGTGVFVTALREALLDGRCDVAVHSLKDLPTAPAEGLTYVTPEREDPRDVLCARDGLTLEGLPFGARVGTGSPRRAAQVRAARPDLDVVDIRGNVDTRLARALGPEADLDAVVLAFAGLARLGRTDAVSEVLETDVVSPAPGQGALAVEVRTADVAGEAAGYDVDLARAIRALDHRQTRLAVLAERSVLARLEAGCAAPVGAYAVVEGGVLLLSAVVARVDGTEQLMHSSRAHLSPDAGPDELDGMARDLGVRVAEALLLDGADRLAPLTAAPAHAASAARPAIGTLWSDAPEGE</sequence>
<dbReference type="FunFam" id="3.40.190.10:FF:000005">
    <property type="entry name" value="Porphobilinogen deaminase"/>
    <property type="match status" value="1"/>
</dbReference>
<dbReference type="Pfam" id="PF01379">
    <property type="entry name" value="Porphobil_deam"/>
    <property type="match status" value="1"/>
</dbReference>
<feature type="domain" description="Porphobilinogen deaminase C-terminal" evidence="9">
    <location>
        <begin position="244"/>
        <end position="323"/>
    </location>
</feature>
<dbReference type="PRINTS" id="PR00151">
    <property type="entry name" value="PORPHBDMNASE"/>
</dbReference>
<dbReference type="GO" id="GO:0006782">
    <property type="term" value="P:protoporphyrinogen IX biosynthetic process"/>
    <property type="evidence" value="ECO:0007669"/>
    <property type="project" value="UniProtKB-UniRule"/>
</dbReference>
<dbReference type="InterPro" id="IPR022417">
    <property type="entry name" value="Porphobilin_deaminase_N"/>
</dbReference>
<comment type="function">
    <text evidence="1 7">Tetrapolymerization of the monopyrrole PBG into the hydroxymethylbilane pre-uroporphyrinogen in several discrete steps.</text>
</comment>
<keyword evidence="4 7" id="KW-0808">Transferase</keyword>
<dbReference type="Gene3D" id="3.30.160.40">
    <property type="entry name" value="Porphobilinogen deaminase, C-terminal domain"/>
    <property type="match status" value="1"/>
</dbReference>
<comment type="caution">
    <text evidence="10">The sequence shown here is derived from an EMBL/GenBank/DDBJ whole genome shotgun (WGS) entry which is preliminary data.</text>
</comment>
<dbReference type="InterPro" id="IPR000860">
    <property type="entry name" value="HemC"/>
</dbReference>
<dbReference type="Gene3D" id="3.40.190.10">
    <property type="entry name" value="Periplasmic binding protein-like II"/>
    <property type="match status" value="2"/>
</dbReference>
<evidence type="ECO:0000313" key="11">
    <source>
        <dbReference type="Proteomes" id="UP001165405"/>
    </source>
</evidence>
<reference evidence="10" key="1">
    <citation type="submission" date="2022-01" db="EMBL/GenBank/DDBJ databases">
        <title>Antribacter sp. nov., isolated from Guizhou of China.</title>
        <authorList>
            <person name="Chengliang C."/>
            <person name="Ya Z."/>
        </authorList>
    </citation>
    <scope>NUCLEOTIDE SEQUENCE</scope>
    <source>
        <strain evidence="10">KLBMP 9083</strain>
    </source>
</reference>
<dbReference type="RefSeq" id="WP_236088403.1">
    <property type="nucleotide sequence ID" value="NZ_JAKGSG010000022.1"/>
</dbReference>
<dbReference type="PANTHER" id="PTHR11557:SF0">
    <property type="entry name" value="PORPHOBILINOGEN DEAMINASE"/>
    <property type="match status" value="1"/>
</dbReference>
<evidence type="ECO:0000259" key="9">
    <source>
        <dbReference type="Pfam" id="PF03900"/>
    </source>
</evidence>
<name>A0AA41QDJ9_9MICO</name>
<keyword evidence="5 7" id="KW-0627">Porphyrin biosynthesis</keyword>